<dbReference type="RefSeq" id="WP_026993323.1">
    <property type="nucleotide sequence ID" value="NZ_JRLY01000032.1"/>
</dbReference>
<dbReference type="eggNOG" id="COG3209">
    <property type="taxonomic scope" value="Bacteria"/>
</dbReference>
<name>A0A0A2MHI9_9FLAO</name>
<gene>
    <name evidence="1" type="ORF">Q766_20585</name>
</gene>
<evidence type="ECO:0000313" key="2">
    <source>
        <dbReference type="Proteomes" id="UP000030111"/>
    </source>
</evidence>
<dbReference type="OrthoDB" id="1046747at2"/>
<accession>A0A0A2MHI9</accession>
<dbReference type="AlphaFoldDB" id="A0A0A2MHI9"/>
<sequence>MKYLYGVPLLFLLLTSCAKDKKEEEAIDRAKTDWAVYKLNGNVKAVTEKSYLYANGVKGPSGRENQMLRDTDLQFDAKGHLTNLKTYVTETAVSEEFVHEGKDKIIKRIQYVEGKPGIVTEYLYDASGKNNTSITRRNASNAPVDRIEMKFRGDNMVEKTTFNSQNHPIDIITYDYDEKGNVKGENWFVGIQTVKVRSGYKYDDKNRKIEETRYTPEALISRTVYAYNDNDKLVSEETFGTDGKLEYSEKFGYDDNNNLLSQVTVQPGENSRSEEIYTYDKNNNMLSMTFSKSGVVVNKVQYAYDKNNNLIAAKAMDGAGKVRDGRMYKYEYDANNNWTKKIVTVNGQPQFIEQRTLSYY</sequence>
<dbReference type="Gene3D" id="2.180.10.10">
    <property type="entry name" value="RHS repeat-associated core"/>
    <property type="match status" value="1"/>
</dbReference>
<dbReference type="STRING" id="1121898.GCA_000422725_03216"/>
<reference evidence="1 2" key="1">
    <citation type="submission" date="2013-09" db="EMBL/GenBank/DDBJ databases">
        <authorList>
            <person name="Zeng Z."/>
            <person name="Chen C."/>
        </authorList>
    </citation>
    <scope>NUCLEOTIDE SEQUENCE [LARGE SCALE GENOMIC DNA]</scope>
    <source>
        <strain evidence="1 2">WB 4.1-42</strain>
    </source>
</reference>
<dbReference type="Proteomes" id="UP000030111">
    <property type="component" value="Unassembled WGS sequence"/>
</dbReference>
<keyword evidence="2" id="KW-1185">Reference proteome</keyword>
<dbReference type="PROSITE" id="PS51257">
    <property type="entry name" value="PROKAR_LIPOPROTEIN"/>
    <property type="match status" value="1"/>
</dbReference>
<dbReference type="EMBL" id="JRLY01000032">
    <property type="protein sequence ID" value="KGO90938.1"/>
    <property type="molecule type" value="Genomic_DNA"/>
</dbReference>
<evidence type="ECO:0008006" key="3">
    <source>
        <dbReference type="Google" id="ProtNLM"/>
    </source>
</evidence>
<evidence type="ECO:0000313" key="1">
    <source>
        <dbReference type="EMBL" id="KGO90938.1"/>
    </source>
</evidence>
<comment type="caution">
    <text evidence="1">The sequence shown here is derived from an EMBL/GenBank/DDBJ whole genome shotgun (WGS) entry which is preliminary data.</text>
</comment>
<protein>
    <recommendedName>
        <fullName evidence="3">Sugar-binding protein</fullName>
    </recommendedName>
</protein>
<proteinExistence type="predicted"/>
<organism evidence="1 2">
    <name type="scientific">Flavobacterium subsaxonicum WB 4.1-42 = DSM 21790</name>
    <dbReference type="NCBI Taxonomy" id="1121898"/>
    <lineage>
        <taxon>Bacteria</taxon>
        <taxon>Pseudomonadati</taxon>
        <taxon>Bacteroidota</taxon>
        <taxon>Flavobacteriia</taxon>
        <taxon>Flavobacteriales</taxon>
        <taxon>Flavobacteriaceae</taxon>
        <taxon>Flavobacterium</taxon>
    </lineage>
</organism>